<feature type="compositionally biased region" description="Acidic residues" evidence="3">
    <location>
        <begin position="1039"/>
        <end position="1050"/>
    </location>
</feature>
<comment type="similarity">
    <text evidence="2">Belongs to the peptidase S1 family. CLIP subfamily.</text>
</comment>
<feature type="compositionally biased region" description="Polar residues" evidence="3">
    <location>
        <begin position="616"/>
        <end position="666"/>
    </location>
</feature>
<feature type="compositionally biased region" description="Polar residues" evidence="3">
    <location>
        <begin position="470"/>
        <end position="481"/>
    </location>
</feature>
<feature type="compositionally biased region" description="Polar residues" evidence="3">
    <location>
        <begin position="309"/>
        <end position="318"/>
    </location>
</feature>
<feature type="compositionally biased region" description="Polar residues" evidence="3">
    <location>
        <begin position="565"/>
        <end position="575"/>
    </location>
</feature>
<organism evidence="6 7">
    <name type="scientific">Orchesella dallaii</name>
    <dbReference type="NCBI Taxonomy" id="48710"/>
    <lineage>
        <taxon>Eukaryota</taxon>
        <taxon>Metazoa</taxon>
        <taxon>Ecdysozoa</taxon>
        <taxon>Arthropoda</taxon>
        <taxon>Hexapoda</taxon>
        <taxon>Collembola</taxon>
        <taxon>Entomobryomorpha</taxon>
        <taxon>Entomobryoidea</taxon>
        <taxon>Orchesellidae</taxon>
        <taxon>Orchesellinae</taxon>
        <taxon>Orchesella</taxon>
    </lineage>
</organism>
<protein>
    <recommendedName>
        <fullName evidence="5">Peptidase S1 domain-containing protein</fullName>
    </recommendedName>
</protein>
<feature type="compositionally biased region" description="Polar residues" evidence="3">
    <location>
        <begin position="390"/>
        <end position="408"/>
    </location>
</feature>
<feature type="compositionally biased region" description="Polar residues" evidence="3">
    <location>
        <begin position="950"/>
        <end position="963"/>
    </location>
</feature>
<feature type="compositionally biased region" description="Polar residues" evidence="3">
    <location>
        <begin position="515"/>
        <end position="524"/>
    </location>
</feature>
<dbReference type="SUPFAM" id="SSF50494">
    <property type="entry name" value="Trypsin-like serine proteases"/>
    <property type="match status" value="1"/>
</dbReference>
<evidence type="ECO:0000259" key="5">
    <source>
        <dbReference type="PROSITE" id="PS50240"/>
    </source>
</evidence>
<dbReference type="SMART" id="SM00020">
    <property type="entry name" value="Tryp_SPc"/>
    <property type="match status" value="1"/>
</dbReference>
<dbReference type="Pfam" id="PF00089">
    <property type="entry name" value="Trypsin"/>
    <property type="match status" value="2"/>
</dbReference>
<evidence type="ECO:0000256" key="4">
    <source>
        <dbReference type="SAM" id="SignalP"/>
    </source>
</evidence>
<feature type="compositionally biased region" description="Low complexity" evidence="3">
    <location>
        <begin position="915"/>
        <end position="929"/>
    </location>
</feature>
<keyword evidence="7" id="KW-1185">Reference proteome</keyword>
<feature type="compositionally biased region" description="Polar residues" evidence="3">
    <location>
        <begin position="1604"/>
        <end position="1617"/>
    </location>
</feature>
<feature type="compositionally biased region" description="Acidic residues" evidence="3">
    <location>
        <begin position="1376"/>
        <end position="1385"/>
    </location>
</feature>
<feature type="compositionally biased region" description="Low complexity" evidence="3">
    <location>
        <begin position="1337"/>
        <end position="1356"/>
    </location>
</feature>
<accession>A0ABP1Q9V2</accession>
<feature type="compositionally biased region" description="Polar residues" evidence="3">
    <location>
        <begin position="599"/>
        <end position="609"/>
    </location>
</feature>
<feature type="compositionally biased region" description="Polar residues" evidence="3">
    <location>
        <begin position="334"/>
        <end position="357"/>
    </location>
</feature>
<feature type="compositionally biased region" description="Polar residues" evidence="3">
    <location>
        <begin position="821"/>
        <end position="832"/>
    </location>
</feature>
<reference evidence="6 7" key="1">
    <citation type="submission" date="2024-08" db="EMBL/GenBank/DDBJ databases">
        <authorList>
            <person name="Cucini C."/>
            <person name="Frati F."/>
        </authorList>
    </citation>
    <scope>NUCLEOTIDE SEQUENCE [LARGE SCALE GENOMIC DNA]</scope>
</reference>
<feature type="compositionally biased region" description="Polar residues" evidence="3">
    <location>
        <begin position="972"/>
        <end position="982"/>
    </location>
</feature>
<feature type="compositionally biased region" description="Polar residues" evidence="3">
    <location>
        <begin position="582"/>
        <end position="592"/>
    </location>
</feature>
<feature type="compositionally biased region" description="Polar residues" evidence="3">
    <location>
        <begin position="531"/>
        <end position="541"/>
    </location>
</feature>
<gene>
    <name evidence="6" type="ORF">ODALV1_LOCUS8549</name>
</gene>
<sequence length="1943" mass="206218">MKFRILRWLLGIWLVETVAARHIRRDDEHVGNVENRFARDQSHRTFLPDSHLNYNAFRTPIRRAPPQVPGRQDGIEPHNQYSNYFGGSTNGQNVYSAVRLHGALEVRANAEPGSNTLISNNGHQNYYNQQDSQKIPERHFRRDTVDEDSAEGEDDLARFSLYNSYFDNEHSIKALNSMKCVTPTGSAGFCSTFRGCVPSFFTREGDLEAPALAELISTSIGYCTTNVSHHFIREQRQHEVGTSREERRFNSVANRIICCPGTAPPRDSNQDPDKIFNDYLESQKNKHKTTTTTTTTEQPQEPENAIDGSDNSMNQNQPDAGAQEDGVSSPVDGQVSNENGSQTAPDAQQQPSDSQNVVVPEQPIDSQNVEAAPEQPIDSQNIEAAPEQPIDSQNIETASEQPSGSQNVEAAPEQPIDSQNVEAAPEKPIDSQNVEAAPEQPNDGQNIGAPADSMLPEQTPPVNEPIPSVPDQNQQEDTSMNPEAPDMMNKPAMSEDADSSQSQQNEAAQTPAEGSETSPSSQHTVPDGASEESSPPSSQHTIPDGASEESSPPSSQHTIPDGASEESSPPSSQHTIPDGASEESSPPSSQHTIPDGASEESSPPSSQHTIPDGASEESSPPTEEQALPVNQENQSAPPSSNDEATPGSEQSQPSPGKLPQQTQASNIIKIFPDPVSGVNGKFTLPGGIYIYSTTDNPNQPKPVHPPGEQGVGVPDETMVDSKPIIIVTNPIMPAPGSDEDVDVTGIMPEEMMPTFPQFPGEFPPMGSAENPIPPVDDSSLELQQRPVARPVPDTPMMIENEVITSSTAAPSSSSSSVPELPQTTLPAINDDNQMNDDEVTTASSNMQYAPGHTDYYEKIPMTTNEPEVESVAATTQRISSSGDLQMQEDESDAPLITTSQPAIIDSASEASQGITASSDSITTSSSSPSNENDENGAVTILPEVGGGSSMTGSSEKSGPTTQIPVEADFMTTIKSEPGASTEQQQQQQGVNEITTISSGSVDPQGVEVTTTRQAAAVGSQEAIETTTFGFIKAQTTLTPDDEESSEESDEDIRQQSTTVANQADAASGDDIQRTTVAASTNFDLGTTTTSPILAEGSGSDQEDESLPTTQSSAEQQQQNENEIDSTTQRIVPAAQDQDDGLNSSNNVQEGSSLSPDNESTTGGAEYTTPLPPQSASQTGESEDSSKIILNPGSEISDQQPEGVKEGSVGGGGQGKPESGTDDFAQQQVPTGEATETIQPFPVSSPAPTGEDQSTQQGNDDSTNSQQLFPGSESGTGAAATTESPLQDSEQPIPESEPESIAEPVPTSGGEPQQSFPEGASTTTGPSSFDDEQPIQGTEQSIPSSETSPTSESSQTTNDRESSRLPTTGSPIASGNEQDEAADAEAEPTVGSEAPISGSEQSSVTGGGASTDGYPVSSPGSDATGATSESSYYPGVSTISDGTESSTPGSESLVTGTESSISGSEASTSGAESSTQGADSSGSGNEESFIPNPGSESASSDSQSASPSQSSGSSPPTGGNESSSVAPVEPIEPGSDAQPPYPEPSPDDTNASDNELPISSSSPAAPTTDRPTATESVSQDAVPSVPSEPTEDAPSMQGPDESADSPISSDNMQNPEPIISTTHASQDVSSAAPAMNTTTEASLMQELSTEPAIIPPKEIVPNYQILKACKFQSFFRSASEQGYSYRHYPWLATIVGGTRPFSSGTLITDRHILTASHFLANITVSDVFNMRIHIGYRTSYSGQTEGPYAVRKVRKVIRHKGFSFEKLYNDIAVLVLDRPVRFTEDIYPVCLSSNRNSYADGTTEAVETGWIEDPRTYHISQHHNYIDPHIQKYFSFGYKNITWRLQEAPQRVRTNQECQANYGFLEKNGIGVTDSMVCAGSGDTRSCAFRGNSGAPLFVRNDDNKMSEQIGIVSWGISCGFFPFVFTRVESFLPWLDRVVYNSR</sequence>
<feature type="compositionally biased region" description="Polar residues" evidence="3">
    <location>
        <begin position="1417"/>
        <end position="1453"/>
    </location>
</feature>
<feature type="region of interest" description="Disordered" evidence="3">
    <location>
        <begin position="281"/>
        <end position="666"/>
    </location>
</feature>
<comment type="caution">
    <text evidence="6">The sequence shown here is derived from an EMBL/GenBank/DDBJ whole genome shotgun (WGS) entry which is preliminary data.</text>
</comment>
<evidence type="ECO:0000256" key="3">
    <source>
        <dbReference type="SAM" id="MobiDB-lite"/>
    </source>
</evidence>
<evidence type="ECO:0000256" key="2">
    <source>
        <dbReference type="ARBA" id="ARBA00024195"/>
    </source>
</evidence>
<evidence type="ECO:0000256" key="1">
    <source>
        <dbReference type="ARBA" id="ARBA00023157"/>
    </source>
</evidence>
<evidence type="ECO:0000313" key="6">
    <source>
        <dbReference type="EMBL" id="CAL8093634.1"/>
    </source>
</evidence>
<feature type="compositionally biased region" description="Low complexity" evidence="3">
    <location>
        <begin position="1492"/>
        <end position="1523"/>
    </location>
</feature>
<feature type="region of interest" description="Disordered" evidence="3">
    <location>
        <begin position="805"/>
        <end position="1007"/>
    </location>
</feature>
<dbReference type="InterPro" id="IPR051487">
    <property type="entry name" value="Ser/Thr_Proteases_Immune/Dev"/>
</dbReference>
<proteinExistence type="inferred from homology"/>
<feature type="compositionally biased region" description="Polar residues" evidence="3">
    <location>
        <begin position="1309"/>
        <end position="1326"/>
    </location>
</feature>
<keyword evidence="1" id="KW-1015">Disulfide bond</keyword>
<dbReference type="Proteomes" id="UP001642540">
    <property type="component" value="Unassembled WGS sequence"/>
</dbReference>
<dbReference type="EMBL" id="CAXLJM020000026">
    <property type="protein sequence ID" value="CAL8093634.1"/>
    <property type="molecule type" value="Genomic_DNA"/>
</dbReference>
<dbReference type="PROSITE" id="PS50240">
    <property type="entry name" value="TRYPSIN_DOM"/>
    <property type="match status" value="1"/>
</dbReference>
<feature type="compositionally biased region" description="Pro residues" evidence="3">
    <location>
        <begin position="458"/>
        <end position="468"/>
    </location>
</feature>
<feature type="chain" id="PRO_5045116300" description="Peptidase S1 domain-containing protein" evidence="4">
    <location>
        <begin position="21"/>
        <end position="1943"/>
    </location>
</feature>
<feature type="compositionally biased region" description="Low complexity" evidence="3">
    <location>
        <begin position="1454"/>
        <end position="1477"/>
    </location>
</feature>
<feature type="region of interest" description="Disordered" evidence="3">
    <location>
        <begin position="1030"/>
        <end position="1617"/>
    </location>
</feature>
<feature type="compositionally biased region" description="Polar residues" evidence="3">
    <location>
        <begin position="1140"/>
        <end position="1162"/>
    </location>
</feature>
<dbReference type="InterPro" id="IPR009003">
    <property type="entry name" value="Peptidase_S1_PA"/>
</dbReference>
<keyword evidence="4" id="KW-0732">Signal</keyword>
<feature type="signal peptide" evidence="4">
    <location>
        <begin position="1"/>
        <end position="20"/>
    </location>
</feature>
<dbReference type="CDD" id="cd00190">
    <property type="entry name" value="Tryp_SPc"/>
    <property type="match status" value="1"/>
</dbReference>
<feature type="compositionally biased region" description="Polar residues" evidence="3">
    <location>
        <begin position="1073"/>
        <end position="1091"/>
    </location>
</feature>
<name>A0ABP1Q9V2_9HEXA</name>
<feature type="compositionally biased region" description="Low complexity" evidence="3">
    <location>
        <begin position="805"/>
        <end position="816"/>
    </location>
</feature>
<dbReference type="PANTHER" id="PTHR24256">
    <property type="entry name" value="TRYPTASE-RELATED"/>
    <property type="match status" value="1"/>
</dbReference>
<feature type="domain" description="Peptidase S1" evidence="5">
    <location>
        <begin position="1658"/>
        <end position="1940"/>
    </location>
</feature>
<feature type="compositionally biased region" description="Polar residues" evidence="3">
    <location>
        <begin position="548"/>
        <end position="558"/>
    </location>
</feature>
<feature type="compositionally biased region" description="Polar residues" evidence="3">
    <location>
        <begin position="1363"/>
        <end position="1375"/>
    </location>
</feature>
<evidence type="ECO:0000313" key="7">
    <source>
        <dbReference type="Proteomes" id="UP001642540"/>
    </source>
</evidence>
<feature type="compositionally biased region" description="Polar residues" evidence="3">
    <location>
        <begin position="872"/>
        <end position="884"/>
    </location>
</feature>
<feature type="compositionally biased region" description="Polar residues" evidence="3">
    <location>
        <begin position="1250"/>
        <end position="1287"/>
    </location>
</feature>
<feature type="compositionally biased region" description="Low complexity" evidence="3">
    <location>
        <begin position="1556"/>
        <end position="1573"/>
    </location>
</feature>
<dbReference type="Gene3D" id="2.40.10.10">
    <property type="entry name" value="Trypsin-like serine proteases"/>
    <property type="match status" value="2"/>
</dbReference>
<feature type="compositionally biased region" description="Polar residues" evidence="3">
    <location>
        <begin position="1223"/>
        <end position="1237"/>
    </location>
</feature>
<dbReference type="InterPro" id="IPR043504">
    <property type="entry name" value="Peptidase_S1_PA_chymotrypsin"/>
</dbReference>
<feature type="compositionally biased region" description="Low complexity" evidence="3">
    <location>
        <begin position="1288"/>
        <end position="1305"/>
    </location>
</feature>
<dbReference type="InterPro" id="IPR001254">
    <property type="entry name" value="Trypsin_dom"/>
</dbReference>
<feature type="compositionally biased region" description="Polar residues" evidence="3">
    <location>
        <begin position="989"/>
        <end position="1007"/>
    </location>
</feature>
<feature type="compositionally biased region" description="Polar residues" evidence="3">
    <location>
        <begin position="499"/>
        <end position="508"/>
    </location>
</feature>